<evidence type="ECO:0000313" key="1">
    <source>
        <dbReference type="EMBL" id="KAL3267134.1"/>
    </source>
</evidence>
<keyword evidence="2" id="KW-1185">Reference proteome</keyword>
<protein>
    <submittedName>
        <fullName evidence="1">Uncharacterized protein</fullName>
    </submittedName>
</protein>
<accession>A0ABD2MLD8</accession>
<proteinExistence type="predicted"/>
<name>A0ABD2MLD8_9CUCU</name>
<evidence type="ECO:0000313" key="2">
    <source>
        <dbReference type="Proteomes" id="UP001516400"/>
    </source>
</evidence>
<gene>
    <name evidence="1" type="ORF">HHI36_011274</name>
</gene>
<reference evidence="1 2" key="1">
    <citation type="journal article" date="2021" name="BMC Biol.">
        <title>Horizontally acquired antibacterial genes associated with adaptive radiation of ladybird beetles.</title>
        <authorList>
            <person name="Li H.S."/>
            <person name="Tang X.F."/>
            <person name="Huang Y.H."/>
            <person name="Xu Z.Y."/>
            <person name="Chen M.L."/>
            <person name="Du X.Y."/>
            <person name="Qiu B.Y."/>
            <person name="Chen P.T."/>
            <person name="Zhang W."/>
            <person name="Slipinski A."/>
            <person name="Escalona H.E."/>
            <person name="Waterhouse R.M."/>
            <person name="Zwick A."/>
            <person name="Pang H."/>
        </authorList>
    </citation>
    <scope>NUCLEOTIDE SEQUENCE [LARGE SCALE GENOMIC DNA]</scope>
    <source>
        <strain evidence="1">SYSU2018</strain>
    </source>
</reference>
<organism evidence="1 2">
    <name type="scientific">Cryptolaemus montrouzieri</name>
    <dbReference type="NCBI Taxonomy" id="559131"/>
    <lineage>
        <taxon>Eukaryota</taxon>
        <taxon>Metazoa</taxon>
        <taxon>Ecdysozoa</taxon>
        <taxon>Arthropoda</taxon>
        <taxon>Hexapoda</taxon>
        <taxon>Insecta</taxon>
        <taxon>Pterygota</taxon>
        <taxon>Neoptera</taxon>
        <taxon>Endopterygota</taxon>
        <taxon>Coleoptera</taxon>
        <taxon>Polyphaga</taxon>
        <taxon>Cucujiformia</taxon>
        <taxon>Coccinelloidea</taxon>
        <taxon>Coccinellidae</taxon>
        <taxon>Scymninae</taxon>
        <taxon>Scymnini</taxon>
        <taxon>Cryptolaemus</taxon>
    </lineage>
</organism>
<dbReference type="EMBL" id="JABFTP020000001">
    <property type="protein sequence ID" value="KAL3267134.1"/>
    <property type="molecule type" value="Genomic_DNA"/>
</dbReference>
<sequence length="129" mass="15396">MFFWWETSIFHQCCGCTMRWVHAKKLSMLNQDELKIFCRVEDTQDCLIIQQELEHLNKFCNENSLFLNLSKCHVITFTHNKTTINYPYCIEDTQLSRVNVIRDLDINTSKKSREHLPISLKYEFDASNL</sequence>
<comment type="caution">
    <text evidence="1">The sequence shown here is derived from an EMBL/GenBank/DDBJ whole genome shotgun (WGS) entry which is preliminary data.</text>
</comment>
<dbReference type="AlphaFoldDB" id="A0ABD2MLD8"/>
<dbReference type="Proteomes" id="UP001516400">
    <property type="component" value="Unassembled WGS sequence"/>
</dbReference>